<gene>
    <name evidence="9" type="ORF">GCM10011309_24400</name>
</gene>
<dbReference type="SUPFAM" id="SSF55811">
    <property type="entry name" value="Nudix"/>
    <property type="match status" value="1"/>
</dbReference>
<protein>
    <recommendedName>
        <fullName evidence="4">GDP-mannose pyrophosphatase</fullName>
    </recommendedName>
    <alternativeName>
        <fullName evidence="6">GDP-mannose hydrolase</fullName>
    </alternativeName>
    <alternativeName>
        <fullName evidence="7">GDPMK</fullName>
    </alternativeName>
</protein>
<sequence length="191" mass="20850">MTLPSKLPRPAFRWKLGAAETKFENPWMRVESIPAVDPSGQDTHYGVVRFKNLAVGVVPYADGYIWLVGQSRVTFEAYSWEIPAGGGALDEDPSHAAHRELKEETGFTAGRLEKILTMELSNSITNERCVVYLATDLTAGESETESSEDISLLKISLDDAIAAVDAGEIRQSISVAAILKLARLRAEGQLT</sequence>
<evidence type="ECO:0000256" key="1">
    <source>
        <dbReference type="ARBA" id="ARBA00000847"/>
    </source>
</evidence>
<proteinExistence type="inferred from homology"/>
<dbReference type="PANTHER" id="PTHR11839">
    <property type="entry name" value="UDP/ADP-SUGAR PYROPHOSPHATASE"/>
    <property type="match status" value="1"/>
</dbReference>
<dbReference type="AlphaFoldDB" id="A0A918NJX7"/>
<dbReference type="PROSITE" id="PS00893">
    <property type="entry name" value="NUDIX_BOX"/>
    <property type="match status" value="1"/>
</dbReference>
<dbReference type="Pfam" id="PF00293">
    <property type="entry name" value="NUDIX"/>
    <property type="match status" value="1"/>
</dbReference>
<organism evidence="9 10">
    <name type="scientific">Litorimonas cladophorae</name>
    <dbReference type="NCBI Taxonomy" id="1220491"/>
    <lineage>
        <taxon>Bacteria</taxon>
        <taxon>Pseudomonadati</taxon>
        <taxon>Pseudomonadota</taxon>
        <taxon>Alphaproteobacteria</taxon>
        <taxon>Maricaulales</taxon>
        <taxon>Robiginitomaculaceae</taxon>
    </lineage>
</organism>
<keyword evidence="5" id="KW-0378">Hydrolase</keyword>
<evidence type="ECO:0000313" key="9">
    <source>
        <dbReference type="EMBL" id="GGX73470.1"/>
    </source>
</evidence>
<dbReference type="InterPro" id="IPR015797">
    <property type="entry name" value="NUDIX_hydrolase-like_dom_sf"/>
</dbReference>
<comment type="cofactor">
    <cofactor evidence="2">
        <name>Mg(2+)</name>
        <dbReference type="ChEBI" id="CHEBI:18420"/>
    </cofactor>
</comment>
<dbReference type="GO" id="GO:0016787">
    <property type="term" value="F:hydrolase activity"/>
    <property type="evidence" value="ECO:0007669"/>
    <property type="project" value="UniProtKB-KW"/>
</dbReference>
<dbReference type="InterPro" id="IPR020084">
    <property type="entry name" value="NUDIX_hydrolase_CS"/>
</dbReference>
<evidence type="ECO:0000256" key="4">
    <source>
        <dbReference type="ARBA" id="ARBA00016377"/>
    </source>
</evidence>
<comment type="similarity">
    <text evidence="3">Belongs to the Nudix hydrolase family. NudK subfamily.</text>
</comment>
<dbReference type="EMBL" id="BMYV01000003">
    <property type="protein sequence ID" value="GGX73470.1"/>
    <property type="molecule type" value="Genomic_DNA"/>
</dbReference>
<dbReference type="PROSITE" id="PS51462">
    <property type="entry name" value="NUDIX"/>
    <property type="match status" value="1"/>
</dbReference>
<evidence type="ECO:0000256" key="2">
    <source>
        <dbReference type="ARBA" id="ARBA00001946"/>
    </source>
</evidence>
<dbReference type="Proteomes" id="UP000600865">
    <property type="component" value="Unassembled WGS sequence"/>
</dbReference>
<dbReference type="Gene3D" id="3.90.79.10">
    <property type="entry name" value="Nucleoside Triphosphate Pyrophosphohydrolase"/>
    <property type="match status" value="1"/>
</dbReference>
<feature type="domain" description="Nudix hydrolase" evidence="8">
    <location>
        <begin position="50"/>
        <end position="177"/>
    </location>
</feature>
<dbReference type="PANTHER" id="PTHR11839:SF18">
    <property type="entry name" value="NUDIX HYDROLASE DOMAIN-CONTAINING PROTEIN"/>
    <property type="match status" value="1"/>
</dbReference>
<dbReference type="GO" id="GO:0019693">
    <property type="term" value="P:ribose phosphate metabolic process"/>
    <property type="evidence" value="ECO:0007669"/>
    <property type="project" value="TreeGrafter"/>
</dbReference>
<name>A0A918NJX7_9PROT</name>
<evidence type="ECO:0000313" key="10">
    <source>
        <dbReference type="Proteomes" id="UP000600865"/>
    </source>
</evidence>
<dbReference type="GO" id="GO:0006753">
    <property type="term" value="P:nucleoside phosphate metabolic process"/>
    <property type="evidence" value="ECO:0007669"/>
    <property type="project" value="TreeGrafter"/>
</dbReference>
<dbReference type="RefSeq" id="WP_189586556.1">
    <property type="nucleotide sequence ID" value="NZ_BMYV01000003.1"/>
</dbReference>
<keyword evidence="10" id="KW-1185">Reference proteome</keyword>
<comment type="catalytic activity">
    <reaction evidence="1">
        <text>GDP-alpha-D-mannose + H2O = alpha-D-mannose 1-phosphate + GMP + 2 H(+)</text>
        <dbReference type="Rhea" id="RHEA:27978"/>
        <dbReference type="ChEBI" id="CHEBI:15377"/>
        <dbReference type="ChEBI" id="CHEBI:15378"/>
        <dbReference type="ChEBI" id="CHEBI:57527"/>
        <dbReference type="ChEBI" id="CHEBI:58115"/>
        <dbReference type="ChEBI" id="CHEBI:58409"/>
    </reaction>
</comment>
<evidence type="ECO:0000256" key="5">
    <source>
        <dbReference type="ARBA" id="ARBA00022801"/>
    </source>
</evidence>
<evidence type="ECO:0000259" key="8">
    <source>
        <dbReference type="PROSITE" id="PS51462"/>
    </source>
</evidence>
<comment type="caution">
    <text evidence="9">The sequence shown here is derived from an EMBL/GenBank/DDBJ whole genome shotgun (WGS) entry which is preliminary data.</text>
</comment>
<dbReference type="InterPro" id="IPR000086">
    <property type="entry name" value="NUDIX_hydrolase_dom"/>
</dbReference>
<reference evidence="9 10" key="1">
    <citation type="journal article" date="2014" name="Int. J. Syst. Evol. Microbiol.">
        <title>Complete genome sequence of Corynebacterium casei LMG S-19264T (=DSM 44701T), isolated from a smear-ripened cheese.</title>
        <authorList>
            <consortium name="US DOE Joint Genome Institute (JGI-PGF)"/>
            <person name="Walter F."/>
            <person name="Albersmeier A."/>
            <person name="Kalinowski J."/>
            <person name="Ruckert C."/>
        </authorList>
    </citation>
    <scope>NUCLEOTIDE SEQUENCE [LARGE SCALE GENOMIC DNA]</scope>
    <source>
        <strain evidence="9 10">KCTC 23968</strain>
    </source>
</reference>
<evidence type="ECO:0000256" key="3">
    <source>
        <dbReference type="ARBA" id="ARBA00007275"/>
    </source>
</evidence>
<evidence type="ECO:0000256" key="7">
    <source>
        <dbReference type="ARBA" id="ARBA00032272"/>
    </source>
</evidence>
<dbReference type="CDD" id="cd24161">
    <property type="entry name" value="NUDIX_ADPRase_Ndx2"/>
    <property type="match status" value="1"/>
</dbReference>
<evidence type="ECO:0000256" key="6">
    <source>
        <dbReference type="ARBA" id="ARBA00032162"/>
    </source>
</evidence>
<accession>A0A918NJX7</accession>